<dbReference type="Proteomes" id="UP000287394">
    <property type="component" value="Chromosome"/>
</dbReference>
<sequence>MRRRELPEFANLQPADILACEFTLIDAQLTGAREYGFASWAKLKKHLGSLALAGRLETAKLLLAANAAA</sequence>
<organism evidence="1 2">
    <name type="scientific">Capsulimonas corticalis</name>
    <dbReference type="NCBI Taxonomy" id="2219043"/>
    <lineage>
        <taxon>Bacteria</taxon>
        <taxon>Bacillati</taxon>
        <taxon>Armatimonadota</taxon>
        <taxon>Armatimonadia</taxon>
        <taxon>Capsulimonadales</taxon>
        <taxon>Capsulimonadaceae</taxon>
        <taxon>Capsulimonas</taxon>
    </lineage>
</organism>
<evidence type="ECO:0000313" key="1">
    <source>
        <dbReference type="EMBL" id="BDI29026.1"/>
    </source>
</evidence>
<gene>
    <name evidence="1" type="ORF">CCAX7_10770</name>
</gene>
<dbReference type="EMBL" id="AP025739">
    <property type="protein sequence ID" value="BDI29026.1"/>
    <property type="molecule type" value="Genomic_DNA"/>
</dbReference>
<dbReference type="AlphaFoldDB" id="A0A402CUM1"/>
<accession>A0A402CUM1</accession>
<reference evidence="1 2" key="1">
    <citation type="journal article" date="2019" name="Int. J. Syst. Evol. Microbiol.">
        <title>Capsulimonas corticalis gen. nov., sp. nov., an aerobic capsulated bacterium, of a novel bacterial order, Capsulimonadales ord. nov., of the class Armatimonadia of the phylum Armatimonadetes.</title>
        <authorList>
            <person name="Li J."/>
            <person name="Kudo C."/>
            <person name="Tonouchi A."/>
        </authorList>
    </citation>
    <scope>NUCLEOTIDE SEQUENCE [LARGE SCALE GENOMIC DNA]</scope>
    <source>
        <strain evidence="1 2">AX-7</strain>
    </source>
</reference>
<keyword evidence="2" id="KW-1185">Reference proteome</keyword>
<protein>
    <submittedName>
        <fullName evidence="1">Uncharacterized protein</fullName>
    </submittedName>
</protein>
<dbReference type="OrthoDB" id="2989458at2"/>
<proteinExistence type="predicted"/>
<dbReference type="RefSeq" id="WP_119321073.1">
    <property type="nucleotide sequence ID" value="NZ_AP025739.1"/>
</dbReference>
<dbReference type="KEGG" id="ccot:CCAX7_10770"/>
<evidence type="ECO:0000313" key="2">
    <source>
        <dbReference type="Proteomes" id="UP000287394"/>
    </source>
</evidence>
<name>A0A402CUM1_9BACT</name>